<keyword evidence="12" id="KW-1185">Reference proteome</keyword>
<organism evidence="11 12">
    <name type="scientific">Escallonia herrerae</name>
    <dbReference type="NCBI Taxonomy" id="1293975"/>
    <lineage>
        <taxon>Eukaryota</taxon>
        <taxon>Viridiplantae</taxon>
        <taxon>Streptophyta</taxon>
        <taxon>Embryophyta</taxon>
        <taxon>Tracheophyta</taxon>
        <taxon>Spermatophyta</taxon>
        <taxon>Magnoliopsida</taxon>
        <taxon>eudicotyledons</taxon>
        <taxon>Gunneridae</taxon>
        <taxon>Pentapetalae</taxon>
        <taxon>asterids</taxon>
        <taxon>campanulids</taxon>
        <taxon>Escalloniales</taxon>
        <taxon>Escalloniaceae</taxon>
        <taxon>Escallonia</taxon>
    </lineage>
</organism>
<keyword evidence="7 10" id="KW-0472">Membrane</keyword>
<accession>A0AA88VD67</accession>
<sequence length="842" mass="92645">MTTSKEAAGNVEWTIRVGSGSPAVLIPEPKPARRVGLKGLIVNFVSRVYSFLEKAWDLGVEDPRKVMHCLKVGIALSVVSLFYYTRPLYEGVGGNAMWAVMTVVVVFEYTVGATLYKCLNRTCATFLAGALAIGIHWVASKSGGKIEPIILGTFVFLLASATTFSRFLPVVKARFDYGATIFILTFSLVSVSGYRVEKLLDLAHQRLSTIMVGTCLCILIGMLIFPIWAGEELHLLITRNLDKLAKSLDYCVAEYFSNSEDTISSNEESNKNSQAYKCVLNSKAAEETMAGFARWEPAHGHFNFQHPWKQYLKIGGRIRNCAYCIETLNSCLDSENQAPEVIKKHLRETCLRVCSKSTNVIRELATTVTSMKKSPQIGVLVEDMNDEVQELQNNLKSLDFLIQPPLSEAKVPEDAKSEASLTTATTMPLVEVIPLVSFASLLTETVARIDGLVDAVEELEDLAKFKPAADDKPKPNQPNNKKIAPANQHKNVQTMATLQRCKMKVKDQQGSQNMDIYLYSGYIPVLKGIYGSLELVLDAKSNFHSILALVAIVAIAPFNVIRPNFVGGECSEDFVWAVAYGELSKLIEPWDPWWLKPAARTISLSQVGTQLVQPLVEQEPAMSLLSKGSDIPPGPETPLPRISKLSSSDPSPLLAVHLVDIVYSYCFTLRLYNGEWQSDAIGSAMVVLSTSSVLGQGGQPETVNETLLNCWEQTCSPAFKHMGGLRFGLGLMDDVISLLSLGGAALVCLLCDLQRLIQVAERELKSERKSKRSEMKSKLKSAERKVYFVMCWVHEQPGDAWSSLAAIVKAEKAAAMEYGGDKGGQFEHKAESKGKVLIGEFQ</sequence>
<dbReference type="GO" id="GO:0034220">
    <property type="term" value="P:monoatomic ion transmembrane transport"/>
    <property type="evidence" value="ECO:0007669"/>
    <property type="project" value="UniProtKB-KW"/>
</dbReference>
<dbReference type="Proteomes" id="UP001188597">
    <property type="component" value="Unassembled WGS sequence"/>
</dbReference>
<evidence type="ECO:0000256" key="3">
    <source>
        <dbReference type="ARBA" id="ARBA00022448"/>
    </source>
</evidence>
<dbReference type="InterPro" id="IPR020966">
    <property type="entry name" value="ALMT"/>
</dbReference>
<keyword evidence="8" id="KW-0407">Ion channel</keyword>
<gene>
    <name evidence="11" type="ORF">RJ639_016368</name>
</gene>
<name>A0AA88VD67_9ASTE</name>
<dbReference type="AlphaFoldDB" id="A0AA88VD67"/>
<keyword evidence="6" id="KW-0406">Ion transport</keyword>
<feature type="transmembrane region" description="Helical" evidence="10">
    <location>
        <begin position="96"/>
        <end position="116"/>
    </location>
</feature>
<protein>
    <recommendedName>
        <fullName evidence="13">Aluminum-activated malate transporter 10</fullName>
    </recommendedName>
</protein>
<evidence type="ECO:0000256" key="7">
    <source>
        <dbReference type="ARBA" id="ARBA00023136"/>
    </source>
</evidence>
<evidence type="ECO:0000256" key="1">
    <source>
        <dbReference type="ARBA" id="ARBA00004141"/>
    </source>
</evidence>
<dbReference type="PANTHER" id="PTHR31086">
    <property type="entry name" value="ALUMINUM-ACTIVATED MALATE TRANSPORTER 10"/>
    <property type="match status" value="1"/>
</dbReference>
<feature type="transmembrane region" description="Helical" evidence="10">
    <location>
        <begin position="208"/>
        <end position="229"/>
    </location>
</feature>
<evidence type="ECO:0000313" key="12">
    <source>
        <dbReference type="Proteomes" id="UP001188597"/>
    </source>
</evidence>
<feature type="transmembrane region" description="Helical" evidence="10">
    <location>
        <begin position="146"/>
        <end position="165"/>
    </location>
</feature>
<comment type="similarity">
    <text evidence="2">Belongs to the aromatic acid exporter (TC 2.A.85) family.</text>
</comment>
<keyword evidence="3" id="KW-0813">Transport</keyword>
<dbReference type="GO" id="GO:0016020">
    <property type="term" value="C:membrane"/>
    <property type="evidence" value="ECO:0007669"/>
    <property type="project" value="UniProtKB-SubCell"/>
</dbReference>
<evidence type="ECO:0000256" key="5">
    <source>
        <dbReference type="ARBA" id="ARBA00022989"/>
    </source>
</evidence>
<comment type="caution">
    <text evidence="11">The sequence shown here is derived from an EMBL/GenBank/DDBJ whole genome shotgun (WGS) entry which is preliminary data.</text>
</comment>
<feature type="region of interest" description="Disordered" evidence="9">
    <location>
        <begin position="466"/>
        <end position="486"/>
    </location>
</feature>
<evidence type="ECO:0000256" key="4">
    <source>
        <dbReference type="ARBA" id="ARBA00022692"/>
    </source>
</evidence>
<evidence type="ECO:0000313" key="11">
    <source>
        <dbReference type="EMBL" id="KAK3005528.1"/>
    </source>
</evidence>
<feature type="transmembrane region" description="Helical" evidence="10">
    <location>
        <begin position="177"/>
        <end position="196"/>
    </location>
</feature>
<keyword evidence="5 10" id="KW-1133">Transmembrane helix</keyword>
<feature type="transmembrane region" description="Helical" evidence="10">
    <location>
        <begin position="66"/>
        <end position="84"/>
    </location>
</feature>
<proteinExistence type="inferred from homology"/>
<comment type="subcellular location">
    <subcellularLocation>
        <location evidence="1">Membrane</location>
        <topology evidence="1">Multi-pass membrane protein</topology>
    </subcellularLocation>
</comment>
<dbReference type="EMBL" id="JAVXUP010002119">
    <property type="protein sequence ID" value="KAK3005528.1"/>
    <property type="molecule type" value="Genomic_DNA"/>
</dbReference>
<dbReference type="GO" id="GO:0015743">
    <property type="term" value="P:malate transport"/>
    <property type="evidence" value="ECO:0007669"/>
    <property type="project" value="InterPro"/>
</dbReference>
<reference evidence="11" key="1">
    <citation type="submission" date="2022-12" db="EMBL/GenBank/DDBJ databases">
        <title>Draft genome assemblies for two species of Escallonia (Escalloniales).</title>
        <authorList>
            <person name="Chanderbali A."/>
            <person name="Dervinis C."/>
            <person name="Anghel I."/>
            <person name="Soltis D."/>
            <person name="Soltis P."/>
            <person name="Zapata F."/>
        </authorList>
    </citation>
    <scope>NUCLEOTIDE SEQUENCE</scope>
    <source>
        <strain evidence="11">UCBG64.0493</strain>
        <tissue evidence="11">Leaf</tissue>
    </source>
</reference>
<evidence type="ECO:0000256" key="2">
    <source>
        <dbReference type="ARBA" id="ARBA00007079"/>
    </source>
</evidence>
<feature type="compositionally biased region" description="Low complexity" evidence="9">
    <location>
        <begin position="477"/>
        <end position="486"/>
    </location>
</feature>
<evidence type="ECO:0000256" key="8">
    <source>
        <dbReference type="ARBA" id="ARBA00023303"/>
    </source>
</evidence>
<keyword evidence="4 10" id="KW-0812">Transmembrane</keyword>
<dbReference type="Pfam" id="PF11744">
    <property type="entry name" value="ALMT"/>
    <property type="match status" value="1"/>
</dbReference>
<evidence type="ECO:0000256" key="6">
    <source>
        <dbReference type="ARBA" id="ARBA00023065"/>
    </source>
</evidence>
<evidence type="ECO:0000256" key="10">
    <source>
        <dbReference type="SAM" id="Phobius"/>
    </source>
</evidence>
<evidence type="ECO:0000256" key="9">
    <source>
        <dbReference type="SAM" id="MobiDB-lite"/>
    </source>
</evidence>
<evidence type="ECO:0008006" key="13">
    <source>
        <dbReference type="Google" id="ProtNLM"/>
    </source>
</evidence>